<keyword evidence="7" id="KW-1185">Reference proteome</keyword>
<dbReference type="PANTHER" id="PTHR15683:SF5">
    <property type="entry name" value="SAFB-LIKE TRANSCRIPTION MODULATOR"/>
    <property type="match status" value="1"/>
</dbReference>
<dbReference type="PANTHER" id="PTHR15683">
    <property type="entry name" value="SCAFFOLD ATTACHMENT FACTOR B-RELATED"/>
    <property type="match status" value="1"/>
</dbReference>
<dbReference type="GO" id="GO:0050684">
    <property type="term" value="P:regulation of mRNA processing"/>
    <property type="evidence" value="ECO:0007669"/>
    <property type="project" value="TreeGrafter"/>
</dbReference>
<evidence type="ECO:0000313" key="6">
    <source>
        <dbReference type="EMBL" id="KAK1339096.1"/>
    </source>
</evidence>
<dbReference type="SUPFAM" id="SSF68906">
    <property type="entry name" value="SAP domain"/>
    <property type="match status" value="1"/>
</dbReference>
<dbReference type="PROSITE" id="PS50800">
    <property type="entry name" value="SAP"/>
    <property type="match status" value="1"/>
</dbReference>
<dbReference type="EMBL" id="JAULJE010000009">
    <property type="protein sequence ID" value="KAK1339096.1"/>
    <property type="molecule type" value="Genomic_DNA"/>
</dbReference>
<protein>
    <recommendedName>
        <fullName evidence="5">SAP domain-containing protein</fullName>
    </recommendedName>
</protein>
<organism evidence="6 7">
    <name type="scientific">Cnephaeus nilssonii</name>
    <name type="common">Northern bat</name>
    <name type="synonym">Eptesicus nilssonii</name>
    <dbReference type="NCBI Taxonomy" id="3371016"/>
    <lineage>
        <taxon>Eukaryota</taxon>
        <taxon>Metazoa</taxon>
        <taxon>Chordata</taxon>
        <taxon>Craniata</taxon>
        <taxon>Vertebrata</taxon>
        <taxon>Euteleostomi</taxon>
        <taxon>Mammalia</taxon>
        <taxon>Eutheria</taxon>
        <taxon>Laurasiatheria</taxon>
        <taxon>Chiroptera</taxon>
        <taxon>Yangochiroptera</taxon>
        <taxon>Vespertilionidae</taxon>
        <taxon>Cnephaeus</taxon>
    </lineage>
</organism>
<keyword evidence="3" id="KW-0539">Nucleus</keyword>
<dbReference type="GO" id="GO:0003723">
    <property type="term" value="F:RNA binding"/>
    <property type="evidence" value="ECO:0007669"/>
    <property type="project" value="UniProtKB-KW"/>
</dbReference>
<dbReference type="GO" id="GO:0043565">
    <property type="term" value="F:sequence-specific DNA binding"/>
    <property type="evidence" value="ECO:0007669"/>
    <property type="project" value="TreeGrafter"/>
</dbReference>
<evidence type="ECO:0000256" key="2">
    <source>
        <dbReference type="ARBA" id="ARBA00022884"/>
    </source>
</evidence>
<dbReference type="Gene3D" id="1.10.720.30">
    <property type="entry name" value="SAP domain"/>
    <property type="match status" value="1"/>
</dbReference>
<dbReference type="FunFam" id="1.10.720.30:FF:000010">
    <property type="entry name" value="SAFB-like transcription modulator isoform X2"/>
    <property type="match status" value="1"/>
</dbReference>
<feature type="domain" description="SAP" evidence="5">
    <location>
        <begin position="126"/>
        <end position="160"/>
    </location>
</feature>
<dbReference type="InterPro" id="IPR003034">
    <property type="entry name" value="SAP_dom"/>
</dbReference>
<comment type="subcellular location">
    <subcellularLocation>
        <location evidence="1">Nucleus</location>
    </subcellularLocation>
</comment>
<evidence type="ECO:0000256" key="4">
    <source>
        <dbReference type="SAM" id="MobiDB-lite"/>
    </source>
</evidence>
<dbReference type="GO" id="GO:0006357">
    <property type="term" value="P:regulation of transcription by RNA polymerase II"/>
    <property type="evidence" value="ECO:0007669"/>
    <property type="project" value="TreeGrafter"/>
</dbReference>
<dbReference type="AlphaFoldDB" id="A0AA40HY32"/>
<evidence type="ECO:0000256" key="3">
    <source>
        <dbReference type="ARBA" id="ARBA00023242"/>
    </source>
</evidence>
<feature type="region of interest" description="Disordered" evidence="4">
    <location>
        <begin position="162"/>
        <end position="192"/>
    </location>
</feature>
<keyword evidence="2" id="KW-0694">RNA-binding</keyword>
<evidence type="ECO:0000259" key="5">
    <source>
        <dbReference type="PROSITE" id="PS50800"/>
    </source>
</evidence>
<dbReference type="InterPro" id="IPR036361">
    <property type="entry name" value="SAP_dom_sf"/>
</dbReference>
<accession>A0AA40HY32</accession>
<dbReference type="Proteomes" id="UP001177744">
    <property type="component" value="Unassembled WGS sequence"/>
</dbReference>
<dbReference type="InterPro" id="IPR051738">
    <property type="entry name" value="SAF_Modulators"/>
</dbReference>
<dbReference type="Pfam" id="PF02037">
    <property type="entry name" value="SAP"/>
    <property type="match status" value="1"/>
</dbReference>
<evidence type="ECO:0000256" key="1">
    <source>
        <dbReference type="ARBA" id="ARBA00004123"/>
    </source>
</evidence>
<reference evidence="6" key="1">
    <citation type="submission" date="2023-06" db="EMBL/GenBank/DDBJ databases">
        <title>Reference genome for the Northern bat (Eptesicus nilssonii), a most northern bat species.</title>
        <authorList>
            <person name="Laine V.N."/>
            <person name="Pulliainen A.T."/>
            <person name="Lilley T.M."/>
        </authorList>
    </citation>
    <scope>NUCLEOTIDE SEQUENCE</scope>
    <source>
        <strain evidence="6">BLF_Eptnil</strain>
        <tissue evidence="6">Kidney</tissue>
    </source>
</reference>
<dbReference type="GO" id="GO:0005634">
    <property type="term" value="C:nucleus"/>
    <property type="evidence" value="ECO:0007669"/>
    <property type="project" value="UniProtKB-SubCell"/>
</dbReference>
<comment type="caution">
    <text evidence="6">The sequence shown here is derived from an EMBL/GenBank/DDBJ whole genome shotgun (WGS) entry which is preliminary data.</text>
</comment>
<dbReference type="SMART" id="SM00513">
    <property type="entry name" value="SAP"/>
    <property type="match status" value="1"/>
</dbReference>
<gene>
    <name evidence="6" type="ORF">QTO34_019770</name>
</gene>
<sequence length="192" mass="19101">MAKAAAGEPGEAGVGGRTAQVAAAGKAEPGERLLGAPRQCACAPVIRVPAAGAGCAEAADGAEPAAHCAQPFADPAAPRPGSALVLLPPPCSSLAASAARCSPKMAAATGAVAASPASGQAEGKKITDLRVIDLKSELKRRNLDITGVKTVLVSRLKQAIEEEGGDPDNIELTVSTDTANKKPTKGKGCYEL</sequence>
<proteinExistence type="predicted"/>
<name>A0AA40HY32_CNENI</name>
<evidence type="ECO:0000313" key="7">
    <source>
        <dbReference type="Proteomes" id="UP001177744"/>
    </source>
</evidence>
<feature type="region of interest" description="Disordered" evidence="4">
    <location>
        <begin position="1"/>
        <end position="27"/>
    </location>
</feature>